<name>A0ABV7TWK0_9NEIS</name>
<dbReference type="InterPro" id="IPR057271">
    <property type="entry name" value="YagK_YfjJ_C"/>
</dbReference>
<dbReference type="EMBL" id="JBHRYH010000042">
    <property type="protein sequence ID" value="MFC3627118.1"/>
    <property type="molecule type" value="Genomic_DNA"/>
</dbReference>
<dbReference type="Pfam" id="PF11726">
    <property type="entry name" value="YagK_YfjJ_C"/>
    <property type="match status" value="1"/>
</dbReference>
<evidence type="ECO:0000313" key="2">
    <source>
        <dbReference type="EMBL" id="MFC3627118.1"/>
    </source>
</evidence>
<protein>
    <submittedName>
        <fullName evidence="2">Inovirus Gp2 family protein</fullName>
    </submittedName>
</protein>
<dbReference type="Proteomes" id="UP001595636">
    <property type="component" value="Unassembled WGS sequence"/>
</dbReference>
<organism evidence="2 3">
    <name type="scientific">Vogesella amnigena</name>
    <dbReference type="NCBI Taxonomy" id="1507449"/>
    <lineage>
        <taxon>Bacteria</taxon>
        <taxon>Pseudomonadati</taxon>
        <taxon>Pseudomonadota</taxon>
        <taxon>Betaproteobacteria</taxon>
        <taxon>Neisseriales</taxon>
        <taxon>Chromobacteriaceae</taxon>
        <taxon>Vogesella</taxon>
    </lineage>
</organism>
<sequence>MKRHPLNSSLHLYRGHVYNDKPILHDKGPFVEEYLESLEWVIEAALSDNPRVFGFRVELRFPDRINLDSKVYTSKAITRFIESLKAKLAHNRQQAMRTRRYAHDTAVRYVWACEQNDSVNPHWHVAILLNWDAYRSLGRFELGRDNMYNRLVSAWASALKMTEHEAVGLVHIPNNPAYELHRDDQASIDAFFLRASYLCKADTKQYGNGRHGFGSSRR</sequence>
<keyword evidence="3" id="KW-1185">Reference proteome</keyword>
<gene>
    <name evidence="2" type="ORF">ACFOKJ_13450</name>
</gene>
<comment type="caution">
    <text evidence="2">The sequence shown here is derived from an EMBL/GenBank/DDBJ whole genome shotgun (WGS) entry which is preliminary data.</text>
</comment>
<evidence type="ECO:0000313" key="3">
    <source>
        <dbReference type="Proteomes" id="UP001595636"/>
    </source>
</evidence>
<dbReference type="RefSeq" id="WP_390280445.1">
    <property type="nucleotide sequence ID" value="NZ_JBHRYH010000042.1"/>
</dbReference>
<feature type="domain" description="YagK/YfjJ C-terminal" evidence="1">
    <location>
        <begin position="48"/>
        <end position="216"/>
    </location>
</feature>
<evidence type="ECO:0000259" key="1">
    <source>
        <dbReference type="Pfam" id="PF11726"/>
    </source>
</evidence>
<accession>A0ABV7TWK0</accession>
<reference evidence="3" key="1">
    <citation type="journal article" date="2019" name="Int. J. Syst. Evol. Microbiol.">
        <title>The Global Catalogue of Microorganisms (GCM) 10K type strain sequencing project: providing services to taxonomists for standard genome sequencing and annotation.</title>
        <authorList>
            <consortium name="The Broad Institute Genomics Platform"/>
            <consortium name="The Broad Institute Genome Sequencing Center for Infectious Disease"/>
            <person name="Wu L."/>
            <person name="Ma J."/>
        </authorList>
    </citation>
    <scope>NUCLEOTIDE SEQUENCE [LARGE SCALE GENOMIC DNA]</scope>
    <source>
        <strain evidence="3">KCTC 42195</strain>
    </source>
</reference>
<proteinExistence type="predicted"/>